<organism evidence="1">
    <name type="scientific">Candidatus Kentrum sp. TC</name>
    <dbReference type="NCBI Taxonomy" id="2126339"/>
    <lineage>
        <taxon>Bacteria</taxon>
        <taxon>Pseudomonadati</taxon>
        <taxon>Pseudomonadota</taxon>
        <taxon>Gammaproteobacteria</taxon>
        <taxon>Candidatus Kentrum</taxon>
    </lineage>
</organism>
<dbReference type="SUPFAM" id="SSF143880">
    <property type="entry name" value="NE0471 N-terminal domain-like"/>
    <property type="match status" value="1"/>
</dbReference>
<dbReference type="AlphaFoldDB" id="A0A450YMZ8"/>
<dbReference type="InterPro" id="IPR018841">
    <property type="entry name" value="DUF2442"/>
</dbReference>
<dbReference type="Pfam" id="PF10387">
    <property type="entry name" value="DUF2442"/>
    <property type="match status" value="1"/>
</dbReference>
<dbReference type="EMBL" id="CAADFS010000014">
    <property type="protein sequence ID" value="VFK42934.1"/>
    <property type="molecule type" value="Genomic_DNA"/>
</dbReference>
<sequence>MLLHITRAPHIEAHKIAVVFNDGREGIADLSGILAGPVFAPLWEVPEFARFRVDKELDAIVWSNGADLAPERIYFEAFKHDEDSVLQARFREWGYLE</sequence>
<dbReference type="InterPro" id="IPR036782">
    <property type="entry name" value="NE0471-like_N"/>
</dbReference>
<accession>A0A450YMZ8</accession>
<protein>
    <recommendedName>
        <fullName evidence="2">DUF2442 domain-containing protein</fullName>
    </recommendedName>
</protein>
<proteinExistence type="predicted"/>
<dbReference type="Gene3D" id="3.30.2020.10">
    <property type="entry name" value="NE0471-like N-terminal domain"/>
    <property type="match status" value="1"/>
</dbReference>
<evidence type="ECO:0008006" key="2">
    <source>
        <dbReference type="Google" id="ProtNLM"/>
    </source>
</evidence>
<gene>
    <name evidence="1" type="ORF">BECKTC1821D_GA0114238_101429</name>
</gene>
<name>A0A450YMZ8_9GAMM</name>
<reference evidence="1" key="1">
    <citation type="submission" date="2019-02" db="EMBL/GenBank/DDBJ databases">
        <authorList>
            <person name="Gruber-Vodicka R. H."/>
            <person name="Seah K. B. B."/>
        </authorList>
    </citation>
    <scope>NUCLEOTIDE SEQUENCE</scope>
    <source>
        <strain evidence="1">BECK_BZ123</strain>
    </source>
</reference>
<evidence type="ECO:0000313" key="1">
    <source>
        <dbReference type="EMBL" id="VFK42934.1"/>
    </source>
</evidence>